<evidence type="ECO:0000256" key="2">
    <source>
        <dbReference type="ARBA" id="ARBA00022676"/>
    </source>
</evidence>
<reference evidence="5" key="1">
    <citation type="submission" date="2015-02" db="EMBL/GenBank/DDBJ databases">
        <title>Genome sequencing for Strongylocentrotus purpuratus.</title>
        <authorList>
            <person name="Murali S."/>
            <person name="Liu Y."/>
            <person name="Vee V."/>
            <person name="English A."/>
            <person name="Wang M."/>
            <person name="Skinner E."/>
            <person name="Han Y."/>
            <person name="Muzny D.M."/>
            <person name="Worley K.C."/>
            <person name="Gibbs R.A."/>
        </authorList>
    </citation>
    <scope>NUCLEOTIDE SEQUENCE</scope>
</reference>
<accession>A0A7M7N383</accession>
<dbReference type="GeneID" id="115919873"/>
<evidence type="ECO:0008006" key="6">
    <source>
        <dbReference type="Google" id="ProtNLM"/>
    </source>
</evidence>
<dbReference type="Pfam" id="PF00201">
    <property type="entry name" value="UDPGT"/>
    <property type="match status" value="1"/>
</dbReference>
<dbReference type="SUPFAM" id="SSF53756">
    <property type="entry name" value="UDP-Glycosyltransferase/glycogen phosphorylase"/>
    <property type="match status" value="1"/>
</dbReference>
<dbReference type="Proteomes" id="UP000007110">
    <property type="component" value="Unassembled WGS sequence"/>
</dbReference>
<dbReference type="KEGG" id="spu:115919873"/>
<dbReference type="InterPro" id="IPR002213">
    <property type="entry name" value="UDP_glucos_trans"/>
</dbReference>
<comment type="similarity">
    <text evidence="1">Belongs to the UDP-glycosyltransferase family.</text>
</comment>
<organism evidence="4 5">
    <name type="scientific">Strongylocentrotus purpuratus</name>
    <name type="common">Purple sea urchin</name>
    <dbReference type="NCBI Taxonomy" id="7668"/>
    <lineage>
        <taxon>Eukaryota</taxon>
        <taxon>Metazoa</taxon>
        <taxon>Echinodermata</taxon>
        <taxon>Eleutherozoa</taxon>
        <taxon>Echinozoa</taxon>
        <taxon>Echinoidea</taxon>
        <taxon>Euechinoidea</taxon>
        <taxon>Echinacea</taxon>
        <taxon>Camarodonta</taxon>
        <taxon>Echinidea</taxon>
        <taxon>Strongylocentrotidae</taxon>
        <taxon>Strongylocentrotus</taxon>
    </lineage>
</organism>
<proteinExistence type="inferred from homology"/>
<keyword evidence="3" id="KW-0808">Transferase</keyword>
<dbReference type="PANTHER" id="PTHR48043">
    <property type="entry name" value="EG:EG0003.4 PROTEIN-RELATED"/>
    <property type="match status" value="1"/>
</dbReference>
<dbReference type="FunFam" id="3.40.50.2000:FF:000205">
    <property type="entry name" value="UDP-glucuronosyltransferase"/>
    <property type="match status" value="1"/>
</dbReference>
<evidence type="ECO:0000256" key="1">
    <source>
        <dbReference type="ARBA" id="ARBA00009995"/>
    </source>
</evidence>
<dbReference type="RefSeq" id="XP_030830303.1">
    <property type="nucleotide sequence ID" value="XM_030974443.1"/>
</dbReference>
<sequence>MSGLSLDHQALAAKFLLPAISLVSTPSHYIGLSTITRELVQRGHDVTLLLLDRRGTQGMLGNSYTDNVTYPNSMSDAELDEVRYEMSTVMTSFGSMTLMEKFQKMSHLNRIRLHGCFELFADAPTLSRLKDMNFDMILTSPILDTCDTLLAVYLDVPFTVITGTRRTPAFNEDLFGIPMSSALVPFSLFKHLPHNMTFAQRVQNFVNRYVMHTLLEYVIITQPIRQLQTTYGIREDLSPKEVAASAALWLCQTTFALDAARPIAPNWIPIAGFVIPPVQPLTQDLLNFIDGAGEHGFILFTLV</sequence>
<keyword evidence="5" id="KW-1185">Reference proteome</keyword>
<dbReference type="AlphaFoldDB" id="A0A7M7N383"/>
<protein>
    <recommendedName>
        <fullName evidence="6">UDP-glucuronosyltransferase</fullName>
    </recommendedName>
</protein>
<name>A0A7M7N383_STRPU</name>
<dbReference type="OrthoDB" id="5835829at2759"/>
<dbReference type="EnsemblMetazoa" id="XM_030974443">
    <property type="protein sequence ID" value="XP_030830303"/>
    <property type="gene ID" value="LOC115919873"/>
</dbReference>
<dbReference type="Gene3D" id="3.40.50.2000">
    <property type="entry name" value="Glycogen Phosphorylase B"/>
    <property type="match status" value="1"/>
</dbReference>
<dbReference type="PANTHER" id="PTHR48043:SF145">
    <property type="entry name" value="FI06409P-RELATED"/>
    <property type="match status" value="1"/>
</dbReference>
<dbReference type="GO" id="GO:0008194">
    <property type="term" value="F:UDP-glycosyltransferase activity"/>
    <property type="evidence" value="ECO:0000318"/>
    <property type="project" value="GO_Central"/>
</dbReference>
<dbReference type="InParanoid" id="A0A7M7N383"/>
<dbReference type="InterPro" id="IPR050271">
    <property type="entry name" value="UDP-glycosyltransferase"/>
</dbReference>
<reference evidence="4" key="2">
    <citation type="submission" date="2021-01" db="UniProtKB">
        <authorList>
            <consortium name="EnsemblMetazoa"/>
        </authorList>
    </citation>
    <scope>IDENTIFICATION</scope>
</reference>
<evidence type="ECO:0000313" key="4">
    <source>
        <dbReference type="EnsemblMetazoa" id="XP_030830303"/>
    </source>
</evidence>
<dbReference type="OMA" id="WISIMTI"/>
<evidence type="ECO:0000256" key="3">
    <source>
        <dbReference type="ARBA" id="ARBA00022679"/>
    </source>
</evidence>
<keyword evidence="2" id="KW-0328">Glycosyltransferase</keyword>
<evidence type="ECO:0000313" key="5">
    <source>
        <dbReference type="Proteomes" id="UP000007110"/>
    </source>
</evidence>